<protein>
    <submittedName>
        <fullName evidence="1">Uncharacterized protein</fullName>
    </submittedName>
</protein>
<evidence type="ECO:0000313" key="2">
    <source>
        <dbReference type="Proteomes" id="UP000746747"/>
    </source>
</evidence>
<accession>A0A8J2Q3Z1</accession>
<evidence type="ECO:0000313" key="1">
    <source>
        <dbReference type="EMBL" id="CAG9539992.1"/>
    </source>
</evidence>
<comment type="caution">
    <text evidence="1">The sequence shown here is derived from an EMBL/GenBank/DDBJ whole genome shotgun (WGS) entry which is preliminary data.</text>
</comment>
<organism evidence="1 2">
    <name type="scientific">Cercopithifilaria johnstoni</name>
    <dbReference type="NCBI Taxonomy" id="2874296"/>
    <lineage>
        <taxon>Eukaryota</taxon>
        <taxon>Metazoa</taxon>
        <taxon>Ecdysozoa</taxon>
        <taxon>Nematoda</taxon>
        <taxon>Chromadorea</taxon>
        <taxon>Rhabditida</taxon>
        <taxon>Spirurina</taxon>
        <taxon>Spiruromorpha</taxon>
        <taxon>Filarioidea</taxon>
        <taxon>Onchocercidae</taxon>
        <taxon>Cercopithifilaria</taxon>
    </lineage>
</organism>
<proteinExistence type="predicted"/>
<keyword evidence="2" id="KW-1185">Reference proteome</keyword>
<gene>
    <name evidence="1" type="ORF">CJOHNSTONI_LOCUS9544</name>
</gene>
<feature type="non-terminal residue" evidence="1">
    <location>
        <position position="1"/>
    </location>
</feature>
<sequence>LAVRGGRFLSGLVVGVIVFEDKKAFWMIPYGVERTTSINVLIDISLKDLEGAWRDNPEFSAVSQ</sequence>
<dbReference type="EMBL" id="CAKAEH010001872">
    <property type="protein sequence ID" value="CAG9539992.1"/>
    <property type="molecule type" value="Genomic_DNA"/>
</dbReference>
<dbReference type="AlphaFoldDB" id="A0A8J2Q3Z1"/>
<dbReference type="Proteomes" id="UP000746747">
    <property type="component" value="Unassembled WGS sequence"/>
</dbReference>
<reference evidence="1" key="1">
    <citation type="submission" date="2021-09" db="EMBL/GenBank/DDBJ databases">
        <authorList>
            <consortium name="Pathogen Informatics"/>
        </authorList>
    </citation>
    <scope>NUCLEOTIDE SEQUENCE</scope>
</reference>
<name>A0A8J2Q3Z1_9BILA</name>